<proteinExistence type="predicted"/>
<keyword evidence="3" id="KW-1185">Reference proteome</keyword>
<keyword evidence="1" id="KW-1133">Transmembrane helix</keyword>
<dbReference type="Proteomes" id="UP000297245">
    <property type="component" value="Unassembled WGS sequence"/>
</dbReference>
<dbReference type="EMBL" id="ML179278">
    <property type="protein sequence ID" value="THU92469.1"/>
    <property type="molecule type" value="Genomic_DNA"/>
</dbReference>
<evidence type="ECO:0000256" key="1">
    <source>
        <dbReference type="SAM" id="Phobius"/>
    </source>
</evidence>
<name>A0A4S8LSI8_DENBC</name>
<organism evidence="2 3">
    <name type="scientific">Dendrothele bispora (strain CBS 962.96)</name>
    <dbReference type="NCBI Taxonomy" id="1314807"/>
    <lineage>
        <taxon>Eukaryota</taxon>
        <taxon>Fungi</taxon>
        <taxon>Dikarya</taxon>
        <taxon>Basidiomycota</taxon>
        <taxon>Agaricomycotina</taxon>
        <taxon>Agaricomycetes</taxon>
        <taxon>Agaricomycetidae</taxon>
        <taxon>Agaricales</taxon>
        <taxon>Agaricales incertae sedis</taxon>
        <taxon>Dendrothele</taxon>
    </lineage>
</organism>
<protein>
    <submittedName>
        <fullName evidence="2">Uncharacterized protein</fullName>
    </submittedName>
</protein>
<evidence type="ECO:0000313" key="3">
    <source>
        <dbReference type="Proteomes" id="UP000297245"/>
    </source>
</evidence>
<keyword evidence="1" id="KW-0812">Transmembrane</keyword>
<accession>A0A4S8LSI8</accession>
<dbReference type="AlphaFoldDB" id="A0A4S8LSI8"/>
<sequence>MAFFIIVSMDVGHTIPNKKKNSPQYGTPLSSTYILLLFLFPNILVPVLFTLPTLTTYDPHPSIPLQDLPIVDPSQTRNIWIHLVFPRPSLSTFSTTSTTPDCLNTAPPEYTQQPSLMFCSSSLLPISLAPSRPGLGGFTGVQQIRKAEGRWRRNLRKNKSD</sequence>
<reference evidence="2 3" key="1">
    <citation type="journal article" date="2019" name="Nat. Ecol. Evol.">
        <title>Megaphylogeny resolves global patterns of mushroom evolution.</title>
        <authorList>
            <person name="Varga T."/>
            <person name="Krizsan K."/>
            <person name="Foldi C."/>
            <person name="Dima B."/>
            <person name="Sanchez-Garcia M."/>
            <person name="Sanchez-Ramirez S."/>
            <person name="Szollosi G.J."/>
            <person name="Szarkandi J.G."/>
            <person name="Papp V."/>
            <person name="Albert L."/>
            <person name="Andreopoulos W."/>
            <person name="Angelini C."/>
            <person name="Antonin V."/>
            <person name="Barry K.W."/>
            <person name="Bougher N.L."/>
            <person name="Buchanan P."/>
            <person name="Buyck B."/>
            <person name="Bense V."/>
            <person name="Catcheside P."/>
            <person name="Chovatia M."/>
            <person name="Cooper J."/>
            <person name="Damon W."/>
            <person name="Desjardin D."/>
            <person name="Finy P."/>
            <person name="Geml J."/>
            <person name="Haridas S."/>
            <person name="Hughes K."/>
            <person name="Justo A."/>
            <person name="Karasinski D."/>
            <person name="Kautmanova I."/>
            <person name="Kiss B."/>
            <person name="Kocsube S."/>
            <person name="Kotiranta H."/>
            <person name="LaButti K.M."/>
            <person name="Lechner B.E."/>
            <person name="Liimatainen K."/>
            <person name="Lipzen A."/>
            <person name="Lukacs Z."/>
            <person name="Mihaltcheva S."/>
            <person name="Morgado L.N."/>
            <person name="Niskanen T."/>
            <person name="Noordeloos M.E."/>
            <person name="Ohm R.A."/>
            <person name="Ortiz-Santana B."/>
            <person name="Ovrebo C."/>
            <person name="Racz N."/>
            <person name="Riley R."/>
            <person name="Savchenko A."/>
            <person name="Shiryaev A."/>
            <person name="Soop K."/>
            <person name="Spirin V."/>
            <person name="Szebenyi C."/>
            <person name="Tomsovsky M."/>
            <person name="Tulloss R.E."/>
            <person name="Uehling J."/>
            <person name="Grigoriev I.V."/>
            <person name="Vagvolgyi C."/>
            <person name="Papp T."/>
            <person name="Martin F.M."/>
            <person name="Miettinen O."/>
            <person name="Hibbett D.S."/>
            <person name="Nagy L.G."/>
        </authorList>
    </citation>
    <scope>NUCLEOTIDE SEQUENCE [LARGE SCALE GENOMIC DNA]</scope>
    <source>
        <strain evidence="2 3">CBS 962.96</strain>
    </source>
</reference>
<feature type="transmembrane region" description="Helical" evidence="1">
    <location>
        <begin position="33"/>
        <end position="54"/>
    </location>
</feature>
<gene>
    <name evidence="2" type="ORF">K435DRAFT_862434</name>
</gene>
<evidence type="ECO:0000313" key="2">
    <source>
        <dbReference type="EMBL" id="THU92469.1"/>
    </source>
</evidence>
<keyword evidence="1" id="KW-0472">Membrane</keyword>